<dbReference type="InterPro" id="IPR001173">
    <property type="entry name" value="Glyco_trans_2-like"/>
</dbReference>
<dbReference type="Pfam" id="PF00535">
    <property type="entry name" value="Glycos_transf_2"/>
    <property type="match status" value="1"/>
</dbReference>
<keyword evidence="3" id="KW-1185">Reference proteome</keyword>
<dbReference type="EMBL" id="CP043450">
    <property type="protein sequence ID" value="QEM11993.1"/>
    <property type="molecule type" value="Genomic_DNA"/>
</dbReference>
<evidence type="ECO:0000313" key="3">
    <source>
        <dbReference type="Proteomes" id="UP000251402"/>
    </source>
</evidence>
<dbReference type="GO" id="GO:0016758">
    <property type="term" value="F:hexosyltransferase activity"/>
    <property type="evidence" value="ECO:0007669"/>
    <property type="project" value="UniProtKB-ARBA"/>
</dbReference>
<organism evidence="2 3">
    <name type="scientific">Mucilaginibacter rubeus</name>
    <dbReference type="NCBI Taxonomy" id="2027860"/>
    <lineage>
        <taxon>Bacteria</taxon>
        <taxon>Pseudomonadati</taxon>
        <taxon>Bacteroidota</taxon>
        <taxon>Sphingobacteriia</taxon>
        <taxon>Sphingobacteriales</taxon>
        <taxon>Sphingobacteriaceae</taxon>
        <taxon>Mucilaginibacter</taxon>
    </lineage>
</organism>
<dbReference type="SUPFAM" id="SSF53448">
    <property type="entry name" value="Nucleotide-diphospho-sugar transferases"/>
    <property type="match status" value="1"/>
</dbReference>
<dbReference type="PANTHER" id="PTHR22916">
    <property type="entry name" value="GLYCOSYLTRANSFERASE"/>
    <property type="match status" value="1"/>
</dbReference>
<dbReference type="Gene3D" id="3.90.550.10">
    <property type="entry name" value="Spore Coat Polysaccharide Biosynthesis Protein SpsA, Chain A"/>
    <property type="match status" value="1"/>
</dbReference>
<accession>A0A5C1I225</accession>
<dbReference type="InterPro" id="IPR029044">
    <property type="entry name" value="Nucleotide-diphossugar_trans"/>
</dbReference>
<protein>
    <submittedName>
        <fullName evidence="2">Glycosyltransferase</fullName>
    </submittedName>
</protein>
<dbReference type="KEGG" id="mrub:DEO27_018795"/>
<reference evidence="2" key="1">
    <citation type="submission" date="2019-08" db="EMBL/GenBank/DDBJ databases">
        <title>Comparative genome analysis confer to the adaptation heavy metal polluted environment.</title>
        <authorList>
            <person name="Li Y."/>
        </authorList>
    </citation>
    <scope>NUCLEOTIDE SEQUENCE [LARGE SCALE GENOMIC DNA]</scope>
    <source>
        <strain evidence="2">P1</strain>
    </source>
</reference>
<feature type="domain" description="Glycosyltransferase 2-like" evidence="1">
    <location>
        <begin position="8"/>
        <end position="168"/>
    </location>
</feature>
<gene>
    <name evidence="2" type="ORF">DEO27_018795</name>
</gene>
<dbReference type="RefSeq" id="WP_112572633.1">
    <property type="nucleotide sequence ID" value="NZ_CP043450.1"/>
</dbReference>
<name>A0A5C1I225_9SPHI</name>
<evidence type="ECO:0000313" key="2">
    <source>
        <dbReference type="EMBL" id="QEM11993.1"/>
    </source>
</evidence>
<dbReference type="AlphaFoldDB" id="A0A5C1I225"/>
<evidence type="ECO:0000259" key="1">
    <source>
        <dbReference type="Pfam" id="PF00535"/>
    </source>
</evidence>
<dbReference type="OrthoDB" id="9815829at2"/>
<dbReference type="PANTHER" id="PTHR22916:SF3">
    <property type="entry name" value="UDP-GLCNAC:BETAGAL BETA-1,3-N-ACETYLGLUCOSAMINYLTRANSFERASE-LIKE PROTEIN 1"/>
    <property type="match status" value="1"/>
</dbReference>
<dbReference type="Proteomes" id="UP000251402">
    <property type="component" value="Chromosome"/>
</dbReference>
<proteinExistence type="predicted"/>
<sequence>MKNEPLVSVLIPTYNVSEFIDEAIESILNQTYKNLEVIIVDDGSGDETYQKLQILEKADSRIKLFKNPTNLRIAETLNFALSKASGQYIARMDGDDISLPERIEKQVSYLIEHPEIDLLGLQVIAVDEAGVEIKRLKFSTDPAISRTLIEYFSAVPHFWIAKKSVYDTVGNYRIATAEDYDFLLRMATLGLKFCNHPEFLYKQRIRGGNTTTASGLVQRKYMSYIRELYRERLKSGQPNDSYSDAELLKRKNTGNVERSLFNFSNKFMFKFGVYIQQNKMKAALYFILAMVFSPIHQGRYFLNKNKYNQILRAQAGAN</sequence>